<dbReference type="EMBL" id="CP013187">
    <property type="protein sequence ID" value="ALO42004.1"/>
    <property type="molecule type" value="Genomic_DNA"/>
</dbReference>
<reference evidence="2 3" key="1">
    <citation type="submission" date="2015-11" db="EMBL/GenBank/DDBJ databases">
        <authorList>
            <person name="Zhang Y."/>
            <person name="Guo Z."/>
        </authorList>
    </citation>
    <scope>NUCLEOTIDE SEQUENCE [LARGE SCALE GENOMIC DNA]</scope>
    <source>
        <strain evidence="2 3">KCTC 12086</strain>
    </source>
</reference>
<feature type="transmembrane region" description="Helical" evidence="1">
    <location>
        <begin position="7"/>
        <end position="26"/>
    </location>
</feature>
<accession>A0A0S2K1Q8</accession>
<sequence>MNIFFRSVNQSLLVLTLFLFTIIVAINESILLISSLYLLVSNLFFCAIFFLDKKRAKLDGQRVSEFSLCVLAMLSFNLTTLLMQALIRHKTIKWQFNGKICITFVMQNTLLLLYFAIEAL</sequence>
<evidence type="ECO:0000256" key="1">
    <source>
        <dbReference type="SAM" id="Phobius"/>
    </source>
</evidence>
<feature type="transmembrane region" description="Helical" evidence="1">
    <location>
        <begin position="32"/>
        <end position="51"/>
    </location>
</feature>
<evidence type="ECO:0000313" key="2">
    <source>
        <dbReference type="EMBL" id="ALO42004.1"/>
    </source>
</evidence>
<keyword evidence="1" id="KW-1133">Transmembrane helix</keyword>
<protein>
    <recommendedName>
        <fullName evidence="4">DUF1294 domain-containing protein</fullName>
    </recommendedName>
</protein>
<keyword evidence="3" id="KW-1185">Reference proteome</keyword>
<dbReference type="AlphaFoldDB" id="A0A0S2K1Q8"/>
<feature type="transmembrane region" description="Helical" evidence="1">
    <location>
        <begin position="63"/>
        <end position="84"/>
    </location>
</feature>
<dbReference type="Pfam" id="PF06961">
    <property type="entry name" value="DUF1294"/>
    <property type="match status" value="1"/>
</dbReference>
<dbReference type="OrthoDB" id="9774288at2"/>
<name>A0A0S2K1Q8_9GAMM</name>
<feature type="transmembrane region" description="Helical" evidence="1">
    <location>
        <begin position="96"/>
        <end position="117"/>
    </location>
</feature>
<dbReference type="PATRIC" id="fig|161398.10.peg.1524"/>
<organism evidence="2 3">
    <name type="scientific">Pseudoalteromonas phenolica</name>
    <dbReference type="NCBI Taxonomy" id="161398"/>
    <lineage>
        <taxon>Bacteria</taxon>
        <taxon>Pseudomonadati</taxon>
        <taxon>Pseudomonadota</taxon>
        <taxon>Gammaproteobacteria</taxon>
        <taxon>Alteromonadales</taxon>
        <taxon>Pseudoalteromonadaceae</taxon>
        <taxon>Pseudoalteromonas</taxon>
    </lineage>
</organism>
<dbReference type="STRING" id="161398.PP2015_1500"/>
<evidence type="ECO:0000313" key="3">
    <source>
        <dbReference type="Proteomes" id="UP000061457"/>
    </source>
</evidence>
<dbReference type="RefSeq" id="WP_058029693.1">
    <property type="nucleotide sequence ID" value="NZ_CP013187.1"/>
</dbReference>
<dbReference type="KEGG" id="pphe:PP2015_1500"/>
<dbReference type="InterPro" id="IPR010718">
    <property type="entry name" value="DUF1294"/>
</dbReference>
<keyword evidence="1" id="KW-0472">Membrane</keyword>
<keyword evidence="1" id="KW-0812">Transmembrane</keyword>
<gene>
    <name evidence="2" type="ORF">PP2015_1500</name>
</gene>
<proteinExistence type="predicted"/>
<evidence type="ECO:0008006" key="4">
    <source>
        <dbReference type="Google" id="ProtNLM"/>
    </source>
</evidence>
<dbReference type="Proteomes" id="UP000061457">
    <property type="component" value="Chromosome I"/>
</dbReference>